<proteinExistence type="predicted"/>
<evidence type="ECO:0000313" key="1">
    <source>
        <dbReference type="EMBL" id="VDI54070.1"/>
    </source>
</evidence>
<reference evidence="1" key="1">
    <citation type="submission" date="2018-11" db="EMBL/GenBank/DDBJ databases">
        <authorList>
            <person name="Alioto T."/>
            <person name="Alioto T."/>
        </authorList>
    </citation>
    <scope>NUCLEOTIDE SEQUENCE</scope>
</reference>
<sequence length="132" mass="14509">TVPTNVQKPEGSEEESADYTEIIEGLNLHTTSQENDNPVISAVTRIGVRNKVAAIVSVEHASTSLDNGSNVSENIDDDYEHPYNTLIADNRDNCDHAYVTIKGNSNYENSHPTENAACGRFIDKNPHKINKV</sequence>
<gene>
    <name evidence="1" type="ORF">MGAL_10B021081</name>
</gene>
<dbReference type="EMBL" id="UYJE01007361">
    <property type="protein sequence ID" value="VDI54070.1"/>
    <property type="molecule type" value="Genomic_DNA"/>
</dbReference>
<feature type="non-terminal residue" evidence="1">
    <location>
        <position position="1"/>
    </location>
</feature>
<name>A0A8B6FV61_MYTGA</name>
<keyword evidence="2" id="KW-1185">Reference proteome</keyword>
<accession>A0A8B6FV61</accession>
<organism evidence="1 2">
    <name type="scientific">Mytilus galloprovincialis</name>
    <name type="common">Mediterranean mussel</name>
    <dbReference type="NCBI Taxonomy" id="29158"/>
    <lineage>
        <taxon>Eukaryota</taxon>
        <taxon>Metazoa</taxon>
        <taxon>Spiralia</taxon>
        <taxon>Lophotrochozoa</taxon>
        <taxon>Mollusca</taxon>
        <taxon>Bivalvia</taxon>
        <taxon>Autobranchia</taxon>
        <taxon>Pteriomorphia</taxon>
        <taxon>Mytilida</taxon>
        <taxon>Mytiloidea</taxon>
        <taxon>Mytilidae</taxon>
        <taxon>Mytilinae</taxon>
        <taxon>Mytilus</taxon>
    </lineage>
</organism>
<evidence type="ECO:0000313" key="2">
    <source>
        <dbReference type="Proteomes" id="UP000596742"/>
    </source>
</evidence>
<protein>
    <submittedName>
        <fullName evidence="1">Uncharacterized protein</fullName>
    </submittedName>
</protein>
<dbReference type="Proteomes" id="UP000596742">
    <property type="component" value="Unassembled WGS sequence"/>
</dbReference>
<dbReference type="AlphaFoldDB" id="A0A8B6FV61"/>
<dbReference type="OrthoDB" id="10403925at2759"/>
<comment type="caution">
    <text evidence="1">The sequence shown here is derived from an EMBL/GenBank/DDBJ whole genome shotgun (WGS) entry which is preliminary data.</text>
</comment>